<accession>A0ABS8A925</accession>
<dbReference type="Gene3D" id="2.120.10.30">
    <property type="entry name" value="TolB, C-terminal domain"/>
    <property type="match status" value="1"/>
</dbReference>
<evidence type="ECO:0000256" key="1">
    <source>
        <dbReference type="SAM" id="SignalP"/>
    </source>
</evidence>
<protein>
    <recommendedName>
        <fullName evidence="4">Biopolymer transporter Tol</fullName>
    </recommendedName>
</protein>
<keyword evidence="1" id="KW-0732">Signal</keyword>
<feature type="chain" id="PRO_5047213457" description="Biopolymer transporter Tol" evidence="1">
    <location>
        <begin position="21"/>
        <end position="965"/>
    </location>
</feature>
<feature type="signal peptide" evidence="1">
    <location>
        <begin position="1"/>
        <end position="20"/>
    </location>
</feature>
<dbReference type="InterPro" id="IPR011042">
    <property type="entry name" value="6-blade_b-propeller_TolB-like"/>
</dbReference>
<dbReference type="Proteomes" id="UP001165297">
    <property type="component" value="Unassembled WGS sequence"/>
</dbReference>
<evidence type="ECO:0000313" key="3">
    <source>
        <dbReference type="Proteomes" id="UP001165297"/>
    </source>
</evidence>
<keyword evidence="3" id="KW-1185">Reference proteome</keyword>
<evidence type="ECO:0008006" key="4">
    <source>
        <dbReference type="Google" id="ProtNLM"/>
    </source>
</evidence>
<gene>
    <name evidence="2" type="ORF">LGH70_02415</name>
</gene>
<dbReference type="PANTHER" id="PTHR36842">
    <property type="entry name" value="PROTEIN TOLB HOMOLOG"/>
    <property type="match status" value="1"/>
</dbReference>
<dbReference type="SUPFAM" id="SSF82171">
    <property type="entry name" value="DPP6 N-terminal domain-like"/>
    <property type="match status" value="1"/>
</dbReference>
<dbReference type="RefSeq" id="WP_226182322.1">
    <property type="nucleotide sequence ID" value="NZ_JAJADQ010000001.1"/>
</dbReference>
<sequence>MPKFFLAAVAATLASLPALAQPALPVLPQNPTSLRWYQVRTPHFQVLYPEGFAPQAQRTARRLEQVYGPASASLEKQPRPVSVILQNQTTVSNGFVTIIPRHSEFFTTTPQDPFLTGTLDWLDQLAIHEYRHVVQYDKGQQGLGRLAYSLFGYGGLGVVTLGIPDWFWEGDAVGTETLLTRSGRGRIPYFDIGLRANLLAGRRFSYSKSVAGSYRDNVPNHYVLGYFMTTNYKRTNGPNAWSDVLNRYYRLPIYPFSFSNSLRRSSGNNLRVDDLYQRTVQQLDSTWRGQQQDLKLTEATAFRTQPESRVFTEYQYPQYVNDSTVLAVKTGLGDIAQLVLLSRKGAERRVFVQGLVNNPELLSVGGGKACWLEFRPDVRWGQRVYSDIRVLDLSSGQLTKLTTKQRYTTAALSPDGSTIIAVRAASDYQNELVVLDAVTGQEKRVLPNPTNDFYLHPRWRPDNRSIVVVTLQTGGKTIGSIDTETGQHQALLPVSNTNLSHPQPWGDFVLYNSPQSGIDNVYALDTRSGQVRQVTSRPLGAYHAAVAPDGRHLAFHDFRAEGAQVLEMPLQPEAWLPAAPAPPTPAAYTDPLLRQEPGAATVGPVLPGAATVGPVLPGAAPAEATPLAQARYHRLSHMFNVFSWGLIQAPSGQALSVGIRSQDILNTTQAVLAAGYDQTERTANVAANLSYQALYPVLDLGFQRGGRRLSYFVDNQVLSDNWTYNRLTAGVRLPFNLTRSKYQQALTLGAYYNAEQVQGYDLPVRTVTEVGFGRSLHVLNYTLAYARTLKQSKRDVAPRWGQALTASWRDTPFGVGLQARQWAVFGSLYLPGVGKHHSLRLRGGYQQQEQQQYRFSPAVFYPRGEGYVSFNKLSTGSVEYRLPVADLHLELGRLLYVQRIKAMGFFDTAVGSNTLSRQYRTAGLDVSFVFNPLRLRTSLEAGVRTIYNVRTGQWQVQPLVLDIGF</sequence>
<dbReference type="PANTHER" id="PTHR36842:SF1">
    <property type="entry name" value="PROTEIN TOLB"/>
    <property type="match status" value="1"/>
</dbReference>
<organism evidence="2 3">
    <name type="scientific">Hymenobacter nitidus</name>
    <dbReference type="NCBI Taxonomy" id="2880929"/>
    <lineage>
        <taxon>Bacteria</taxon>
        <taxon>Pseudomonadati</taxon>
        <taxon>Bacteroidota</taxon>
        <taxon>Cytophagia</taxon>
        <taxon>Cytophagales</taxon>
        <taxon>Hymenobacteraceae</taxon>
        <taxon>Hymenobacter</taxon>
    </lineage>
</organism>
<reference evidence="2" key="1">
    <citation type="submission" date="2021-10" db="EMBL/GenBank/DDBJ databases">
        <authorList>
            <person name="Dean J.D."/>
            <person name="Kim M.K."/>
            <person name="Newey C.N."/>
            <person name="Stoker T.S."/>
            <person name="Thompson D.W."/>
            <person name="Grose J.H."/>
        </authorList>
    </citation>
    <scope>NUCLEOTIDE SEQUENCE</scope>
    <source>
        <strain evidence="2">BT635</strain>
    </source>
</reference>
<name>A0ABS8A925_9BACT</name>
<evidence type="ECO:0000313" key="2">
    <source>
        <dbReference type="EMBL" id="MCB2376417.1"/>
    </source>
</evidence>
<dbReference type="EMBL" id="JAJADQ010000001">
    <property type="protein sequence ID" value="MCB2376417.1"/>
    <property type="molecule type" value="Genomic_DNA"/>
</dbReference>
<proteinExistence type="predicted"/>
<comment type="caution">
    <text evidence="2">The sequence shown here is derived from an EMBL/GenBank/DDBJ whole genome shotgun (WGS) entry which is preliminary data.</text>
</comment>